<name>A0A138AW96_9ACTN</name>
<evidence type="ECO:0000313" key="1">
    <source>
        <dbReference type="EMBL" id="KXP14692.1"/>
    </source>
</evidence>
<dbReference type="STRING" id="239498.AXK60_02040"/>
<dbReference type="Proteomes" id="UP000070258">
    <property type="component" value="Unassembled WGS sequence"/>
</dbReference>
<protein>
    <submittedName>
        <fullName evidence="1">Uncharacterized protein</fullName>
    </submittedName>
</protein>
<dbReference type="EMBL" id="LSRF01000001">
    <property type="protein sequence ID" value="KXP14692.1"/>
    <property type="molecule type" value="Genomic_DNA"/>
</dbReference>
<organism evidence="1 2">
    <name type="scientific">Tsukamurella pseudospumae</name>
    <dbReference type="NCBI Taxonomy" id="239498"/>
    <lineage>
        <taxon>Bacteria</taxon>
        <taxon>Bacillati</taxon>
        <taxon>Actinomycetota</taxon>
        <taxon>Actinomycetes</taxon>
        <taxon>Mycobacteriales</taxon>
        <taxon>Tsukamurellaceae</taxon>
        <taxon>Tsukamurella</taxon>
    </lineage>
</organism>
<comment type="caution">
    <text evidence="1">The sequence shown here is derived from an EMBL/GenBank/DDBJ whole genome shotgun (WGS) entry which is preliminary data.</text>
</comment>
<evidence type="ECO:0000313" key="2">
    <source>
        <dbReference type="Proteomes" id="UP000070258"/>
    </source>
</evidence>
<dbReference type="AlphaFoldDB" id="A0A138AW96"/>
<gene>
    <name evidence="1" type="ORF">AXK60_02040</name>
</gene>
<dbReference type="OrthoDB" id="1551235at2"/>
<dbReference type="RefSeq" id="WP_068569303.1">
    <property type="nucleotide sequence ID" value="NZ_LSRF01000001.1"/>
</dbReference>
<proteinExistence type="predicted"/>
<reference evidence="2" key="1">
    <citation type="submission" date="2016-02" db="EMBL/GenBank/DDBJ databases">
        <authorList>
            <person name="Wen L."/>
            <person name="He K."/>
            <person name="Yang H."/>
        </authorList>
    </citation>
    <scope>NUCLEOTIDE SEQUENCE [LARGE SCALE GENOMIC DNA]</scope>
    <source>
        <strain evidence="2">JCM 15929</strain>
    </source>
</reference>
<sequence length="219" mass="25111">MVARTRDQLLEAFEQQIGFLERSNAWFDQGHIDEAIRMATPLRVLFHDTAQSHALLDQLAFPEPLTWIDTAGMPDPNNLLSVWGLVQTGIDIGERRPTFRAPLGDRPPSQIITKTMRLPRGSRILREFWWEEPVIRDSEGTEFSRQELVLTVANKEGGAHVDPKIKNTYDKLANSNSMGWTYRDGDRDEVPLSSPVPYALRQISYEVVESVNQQRDRIR</sequence>
<accession>A0A138AW96</accession>